<dbReference type="OrthoDB" id="10621065at2759"/>
<organism evidence="2 3">
    <name type="scientific">Chrysochromulina tobinii</name>
    <dbReference type="NCBI Taxonomy" id="1460289"/>
    <lineage>
        <taxon>Eukaryota</taxon>
        <taxon>Haptista</taxon>
        <taxon>Haptophyta</taxon>
        <taxon>Prymnesiophyceae</taxon>
        <taxon>Prymnesiales</taxon>
        <taxon>Chrysochromulinaceae</taxon>
        <taxon>Chrysochromulina</taxon>
    </lineage>
</organism>
<reference evidence="3" key="1">
    <citation type="journal article" date="2015" name="PLoS Genet.">
        <title>Genome Sequence and Transcriptome Analyses of Chrysochromulina tobin: Metabolic Tools for Enhanced Algal Fitness in the Prominent Order Prymnesiales (Haptophyceae).</title>
        <authorList>
            <person name="Hovde B.T."/>
            <person name="Deodato C.R."/>
            <person name="Hunsperger H.M."/>
            <person name="Ryken S.A."/>
            <person name="Yost W."/>
            <person name="Jha R.K."/>
            <person name="Patterson J."/>
            <person name="Monnat R.J. Jr."/>
            <person name="Barlow S.B."/>
            <person name="Starkenburg S.R."/>
            <person name="Cattolico R.A."/>
        </authorList>
    </citation>
    <scope>NUCLEOTIDE SEQUENCE</scope>
    <source>
        <strain evidence="3">CCMP291</strain>
    </source>
</reference>
<dbReference type="PROSITE" id="PS50330">
    <property type="entry name" value="UIM"/>
    <property type="match status" value="1"/>
</dbReference>
<comment type="caution">
    <text evidence="2">The sequence shown here is derived from an EMBL/GenBank/DDBJ whole genome shotgun (WGS) entry which is preliminary data.</text>
</comment>
<name>A0A0M0K171_9EUKA</name>
<protein>
    <recommendedName>
        <fullName evidence="4">CHAT domain-containing protein</fullName>
    </recommendedName>
</protein>
<evidence type="ECO:0008006" key="4">
    <source>
        <dbReference type="Google" id="ProtNLM"/>
    </source>
</evidence>
<dbReference type="InterPro" id="IPR036770">
    <property type="entry name" value="Ankyrin_rpt-contain_sf"/>
</dbReference>
<dbReference type="Proteomes" id="UP000037460">
    <property type="component" value="Unassembled WGS sequence"/>
</dbReference>
<feature type="region of interest" description="Disordered" evidence="1">
    <location>
        <begin position="1"/>
        <end position="28"/>
    </location>
</feature>
<evidence type="ECO:0000313" key="2">
    <source>
        <dbReference type="EMBL" id="KOO32549.1"/>
    </source>
</evidence>
<dbReference type="EMBL" id="JWZX01001743">
    <property type="protein sequence ID" value="KOO32549.1"/>
    <property type="molecule type" value="Genomic_DNA"/>
</dbReference>
<keyword evidence="3" id="KW-1185">Reference proteome</keyword>
<sequence length="679" mass="75172">MEDDDELEQALALSLRQPPPPEQPPPPDVLMRVPVIVVGAVPDMAVLQLREFLDEFHRDGSLRVLPRELDPKGEGSIKDLDQVVFLRRSFTDSEWSEFGSWAASPPRHVDDRLDSLDNLVTWFDASDGQRAGPGVTHLDALPFVCMRVQLELALILMRIRSHQIYCMSPFSAFKFAIECGRVEVVRRLLEHTPNLIDLELSGHVRELGTYDTEPLYIACSSQGIRSQARLELVNTLLSAYRGRARQQGRSGNIFSALHRRGFQASFEYRALEAAFMAGHAECAEALTRAGVPLDASAHTNPQERAMVQAILDRNYASLQAMMMRVPVQAPGMTPENIEIARRLFGGNLPMAFGYLVGKLNLEERSPPGGWGSLDPEGAKAKALRDALMTQTQMRNYESRLLHSEMQRLRDELLREQESPRVGHELLAFVCNPDKDPTPGSRLPQALNDALAASYGMPATIIGGATLPFGQSAAQWSAAVKEDRTCTFERLSQELRDRAQRSQLPSAFLFSGHANHGSPKTLGFTHADGTLAPIVDREAIATLFGSHARQSGSESGIELLVLNGCESAELARLCRDRGVPFVVGWETACQDEAAYLFVRGFFRALGRSARRSEDYCSAFDAGKAAVTEKKRLVRSTDDCAEEDVPYFELRDPRLHVPNSLSFAAGVPVLLTAEPSLQERR</sequence>
<evidence type="ECO:0000313" key="3">
    <source>
        <dbReference type="Proteomes" id="UP000037460"/>
    </source>
</evidence>
<proteinExistence type="predicted"/>
<dbReference type="InterPro" id="IPR003903">
    <property type="entry name" value="UIM_dom"/>
</dbReference>
<accession>A0A0M0K171</accession>
<dbReference type="Gene3D" id="1.25.40.20">
    <property type="entry name" value="Ankyrin repeat-containing domain"/>
    <property type="match status" value="1"/>
</dbReference>
<feature type="compositionally biased region" description="Pro residues" evidence="1">
    <location>
        <begin position="17"/>
        <end position="28"/>
    </location>
</feature>
<dbReference type="SUPFAM" id="SSF48403">
    <property type="entry name" value="Ankyrin repeat"/>
    <property type="match status" value="1"/>
</dbReference>
<evidence type="ECO:0000256" key="1">
    <source>
        <dbReference type="SAM" id="MobiDB-lite"/>
    </source>
</evidence>
<dbReference type="AlphaFoldDB" id="A0A0M0K171"/>
<gene>
    <name evidence="2" type="ORF">Ctob_009989</name>
</gene>